<evidence type="ECO:0000313" key="1">
    <source>
        <dbReference type="EMBL" id="ORJ29483.1"/>
    </source>
</evidence>
<organism evidence="1 2">
    <name type="scientific">Streptococcus oralis subsp. tigurinus</name>
    <dbReference type="NCBI Taxonomy" id="1077464"/>
    <lineage>
        <taxon>Bacteria</taxon>
        <taxon>Bacillati</taxon>
        <taxon>Bacillota</taxon>
        <taxon>Bacilli</taxon>
        <taxon>Lactobacillales</taxon>
        <taxon>Streptococcaceae</taxon>
        <taxon>Streptococcus</taxon>
    </lineage>
</organism>
<gene>
    <name evidence="1" type="ORF">ATE34_05055</name>
</gene>
<sequence length="642" mass="74392">MRNDVHTIDNNTKYFNEKLNSHRVFFLTGAGISIDSNMPSVQKLLSKTIEIFLPSYSLETTKFSDNEVLSKKLKDLINSNDTPLQPEMFYGTLLRFFNDRRNNLKLWSCLLESHQDSLGIKIYPNVAHYFLVYYSVMAGVPLLTMNYDTLFEKAFKELKNMGLICGHIQIYTPDNQPPSLDNKFSGLVLCKLHGTIEDEEGNFNYLSIKTTMSEITKITPEWSDFIRKLCISLFPCFAGYSGRDIDYFPIFKSIYNKESNINTNLFWVDKFDSSCSTSLQRKVKETKAVKIDGYFNEVLQKIRKLFGNQVIPICFYLSNLKNRDSSVDKLLIPIISDMKKDIKVSKIVETVFLLTLLVNHGDNSDIVFNNIKKELSSRSIRGHSIYSSLLTLYIRLNRERGDFIEYRNSSIKLQQITNKRLDFPTYLYAETEIVSSYQMEIPNFEDYHPILSDYLLFIATFIRMLKLIFKYQNIEYNSTFEEFKIRTLALMLKIPILKHSVKYFIYKIRSKAQTQGNFATLVSCDKYLSRISKHSEELRHGTIDAAKTIGDFSAEQIVLRDANLTEEALQIAKSSGNNLNTLKTIIKKARKNSNCLSRDEMTLFENCEGKINSISLRRALARIKSELKVQDDNKRFDIEMDK</sequence>
<accession>A0A1X0WRU4</accession>
<dbReference type="InterPro" id="IPR029035">
    <property type="entry name" value="DHS-like_NAD/FAD-binding_dom"/>
</dbReference>
<dbReference type="Gene3D" id="3.40.50.1220">
    <property type="entry name" value="TPP-binding domain"/>
    <property type="match status" value="1"/>
</dbReference>
<comment type="caution">
    <text evidence="1">The sequence shown here is derived from an EMBL/GenBank/DDBJ whole genome shotgun (WGS) entry which is preliminary data.</text>
</comment>
<reference evidence="1 2" key="1">
    <citation type="journal article" date="2016" name="PLoS ONE">
        <title>Comparative Genomics Analysis of Streptococcus tigurinus Strains Identifies Genetic Elements Specifically and Uniquely Present in Highly Virulent Strains.</title>
        <authorList>
            <person name="Diene S.M."/>
            <person name="Francois P."/>
            <person name="Zbinden A."/>
            <person name="Entenza J.M."/>
            <person name="Resch G."/>
        </authorList>
    </citation>
    <scope>NUCLEOTIDE SEQUENCE [LARGE SCALE GENOMIC DNA]</scope>
    <source>
        <strain evidence="1 2">AZ_8</strain>
    </source>
</reference>
<dbReference type="SUPFAM" id="SSF52467">
    <property type="entry name" value="DHS-like NAD/FAD-binding domain"/>
    <property type="match status" value="1"/>
</dbReference>
<dbReference type="EMBL" id="LNVF01000001">
    <property type="protein sequence ID" value="ORJ29483.1"/>
    <property type="molecule type" value="Genomic_DNA"/>
</dbReference>
<dbReference type="Pfam" id="PF13289">
    <property type="entry name" value="SIR2_2"/>
    <property type="match status" value="1"/>
</dbReference>
<dbReference type="AlphaFoldDB" id="A0A1X0WRU4"/>
<protein>
    <submittedName>
        <fullName evidence="1">Uncharacterized protein</fullName>
    </submittedName>
</protein>
<proteinExistence type="predicted"/>
<dbReference type="RefSeq" id="WP_061598407.1">
    <property type="nucleotide sequence ID" value="NZ_LAWC01000004.1"/>
</dbReference>
<evidence type="ECO:0000313" key="2">
    <source>
        <dbReference type="Proteomes" id="UP000192428"/>
    </source>
</evidence>
<name>A0A1X0WRU4_STROR</name>
<dbReference type="Proteomes" id="UP000192428">
    <property type="component" value="Unassembled WGS sequence"/>
</dbReference>